<name>A0A2T9Y8V2_9FUNG</name>
<accession>A0A2T9Y8V2</accession>
<protein>
    <recommendedName>
        <fullName evidence="1">SET domain-containing protein</fullName>
    </recommendedName>
</protein>
<dbReference type="Gene3D" id="2.170.270.10">
    <property type="entry name" value="SET domain"/>
    <property type="match status" value="1"/>
</dbReference>
<evidence type="ECO:0000313" key="2">
    <source>
        <dbReference type="EMBL" id="PVU88761.1"/>
    </source>
</evidence>
<reference evidence="2 3" key="1">
    <citation type="journal article" date="2018" name="MBio">
        <title>Comparative Genomics Reveals the Core Gene Toolbox for the Fungus-Insect Symbiosis.</title>
        <authorList>
            <person name="Wang Y."/>
            <person name="Stata M."/>
            <person name="Wang W."/>
            <person name="Stajich J.E."/>
            <person name="White M.M."/>
            <person name="Moncalvo J.M."/>
        </authorList>
    </citation>
    <scope>NUCLEOTIDE SEQUENCE [LARGE SCALE GENOMIC DNA]</scope>
    <source>
        <strain evidence="2 3">SWE-8-4</strain>
    </source>
</reference>
<organism evidence="2 3">
    <name type="scientific">Smittium simulii</name>
    <dbReference type="NCBI Taxonomy" id="133385"/>
    <lineage>
        <taxon>Eukaryota</taxon>
        <taxon>Fungi</taxon>
        <taxon>Fungi incertae sedis</taxon>
        <taxon>Zoopagomycota</taxon>
        <taxon>Kickxellomycotina</taxon>
        <taxon>Harpellomycetes</taxon>
        <taxon>Harpellales</taxon>
        <taxon>Legeriomycetaceae</taxon>
        <taxon>Smittium</taxon>
    </lineage>
</organism>
<dbReference type="PROSITE" id="PS50280">
    <property type="entry name" value="SET"/>
    <property type="match status" value="1"/>
</dbReference>
<feature type="domain" description="SET" evidence="1">
    <location>
        <begin position="90"/>
        <end position="210"/>
    </location>
</feature>
<dbReference type="InterPro" id="IPR001214">
    <property type="entry name" value="SET_dom"/>
</dbReference>
<dbReference type="Proteomes" id="UP000245383">
    <property type="component" value="Unassembled WGS sequence"/>
</dbReference>
<dbReference type="EMBL" id="MBFR01000362">
    <property type="protein sequence ID" value="PVU88761.1"/>
    <property type="molecule type" value="Genomic_DNA"/>
</dbReference>
<dbReference type="InterPro" id="IPR046341">
    <property type="entry name" value="SET_dom_sf"/>
</dbReference>
<sequence length="225" mass="25490">MNTRQNLQNPKNWPQNVEYVRDLQFLNSKITENLSLNSQKLQYPQADMATMERLSSSTFYATGGSSASGAGKNLQKLSSRSNPLVTIKIESLEKYPSHPAYPYSGLFATKDLKPGQLITPYYGRATSAEDTDPKSDYCLRLGELTVDANIIGNEGRFVNDYRGIMQKPNAEFREFINIDHNRVEMGIFVIKAKDMPRGIRKKTEITVSYGKAFWKSRNLLRETSS</sequence>
<evidence type="ECO:0000259" key="1">
    <source>
        <dbReference type="PROSITE" id="PS50280"/>
    </source>
</evidence>
<dbReference type="Pfam" id="PF00856">
    <property type="entry name" value="SET"/>
    <property type="match status" value="1"/>
</dbReference>
<dbReference type="SUPFAM" id="SSF82199">
    <property type="entry name" value="SET domain"/>
    <property type="match status" value="1"/>
</dbReference>
<dbReference type="STRING" id="133385.A0A2T9Y8V2"/>
<evidence type="ECO:0000313" key="3">
    <source>
        <dbReference type="Proteomes" id="UP000245383"/>
    </source>
</evidence>
<proteinExistence type="predicted"/>
<gene>
    <name evidence="2" type="ORF">BB561_005714</name>
</gene>
<comment type="caution">
    <text evidence="2">The sequence shown here is derived from an EMBL/GenBank/DDBJ whole genome shotgun (WGS) entry which is preliminary data.</text>
</comment>
<keyword evidence="3" id="KW-1185">Reference proteome</keyword>
<dbReference type="OrthoDB" id="2017893at2759"/>
<dbReference type="AlphaFoldDB" id="A0A2T9Y8V2"/>